<sequence length="92" mass="10543">MLHLDSYFLKKLEVRRLRVSNSSLQAWKWTTVASFVVPLQSYPDGSVYYAHHRLRCKFVVEKPSENPGCGSLKIYYSQISDAENIMSLASSL</sequence>
<proteinExistence type="predicted"/>
<dbReference type="AlphaFoldDB" id="A0A4Y2LHG9"/>
<reference evidence="1 2" key="1">
    <citation type="journal article" date="2019" name="Sci. Rep.">
        <title>Orb-weaving spider Araneus ventricosus genome elucidates the spidroin gene catalogue.</title>
        <authorList>
            <person name="Kono N."/>
            <person name="Nakamura H."/>
            <person name="Ohtoshi R."/>
            <person name="Moran D.A.P."/>
            <person name="Shinohara A."/>
            <person name="Yoshida Y."/>
            <person name="Fujiwara M."/>
            <person name="Mori M."/>
            <person name="Tomita M."/>
            <person name="Arakawa K."/>
        </authorList>
    </citation>
    <scope>NUCLEOTIDE SEQUENCE [LARGE SCALE GENOMIC DNA]</scope>
</reference>
<name>A0A4Y2LHG9_ARAVE</name>
<organism evidence="1 2">
    <name type="scientific">Araneus ventricosus</name>
    <name type="common">Orbweaver spider</name>
    <name type="synonym">Epeira ventricosa</name>
    <dbReference type="NCBI Taxonomy" id="182803"/>
    <lineage>
        <taxon>Eukaryota</taxon>
        <taxon>Metazoa</taxon>
        <taxon>Ecdysozoa</taxon>
        <taxon>Arthropoda</taxon>
        <taxon>Chelicerata</taxon>
        <taxon>Arachnida</taxon>
        <taxon>Araneae</taxon>
        <taxon>Araneomorphae</taxon>
        <taxon>Entelegynae</taxon>
        <taxon>Araneoidea</taxon>
        <taxon>Araneidae</taxon>
        <taxon>Araneus</taxon>
    </lineage>
</organism>
<dbReference type="EMBL" id="BGPR01005870">
    <property type="protein sequence ID" value="GBN14168.1"/>
    <property type="molecule type" value="Genomic_DNA"/>
</dbReference>
<evidence type="ECO:0000313" key="1">
    <source>
        <dbReference type="EMBL" id="GBN14168.1"/>
    </source>
</evidence>
<dbReference type="Proteomes" id="UP000499080">
    <property type="component" value="Unassembled WGS sequence"/>
</dbReference>
<keyword evidence="2" id="KW-1185">Reference proteome</keyword>
<accession>A0A4Y2LHG9</accession>
<evidence type="ECO:0000313" key="2">
    <source>
        <dbReference type="Proteomes" id="UP000499080"/>
    </source>
</evidence>
<gene>
    <name evidence="1" type="ORF">AVEN_137134_1</name>
</gene>
<comment type="caution">
    <text evidence="1">The sequence shown here is derived from an EMBL/GenBank/DDBJ whole genome shotgun (WGS) entry which is preliminary data.</text>
</comment>
<protein>
    <submittedName>
        <fullName evidence="1">Uncharacterized protein</fullName>
    </submittedName>
</protein>